<evidence type="ECO:0000256" key="1">
    <source>
        <dbReference type="ARBA" id="ARBA00001946"/>
    </source>
</evidence>
<feature type="binding site" evidence="5">
    <location>
        <position position="144"/>
    </location>
    <ligand>
        <name>Mg(2+)</name>
        <dbReference type="ChEBI" id="CHEBI:18420"/>
    </ligand>
</feature>
<dbReference type="SUPFAM" id="SSF51621">
    <property type="entry name" value="Phosphoenolpyruvate/pyruvate domain"/>
    <property type="match status" value="1"/>
</dbReference>
<evidence type="ECO:0000256" key="2">
    <source>
        <dbReference type="ARBA" id="ARBA00022723"/>
    </source>
</evidence>
<evidence type="ECO:0000256" key="4">
    <source>
        <dbReference type="PIRSR" id="PIRSR015582-1"/>
    </source>
</evidence>
<keyword evidence="7" id="KW-0456">Lyase</keyword>
<dbReference type="InterPro" id="IPR040442">
    <property type="entry name" value="Pyrv_kinase-like_dom_sf"/>
</dbReference>
<reference evidence="7" key="1">
    <citation type="submission" date="2022-10" db="EMBL/GenBank/DDBJ databases">
        <authorList>
            <person name="Boutroux M."/>
        </authorList>
    </citation>
    <scope>NUCLEOTIDE SEQUENCE</scope>
    <source>
        <strain evidence="7">51.81</strain>
    </source>
</reference>
<evidence type="ECO:0000313" key="7">
    <source>
        <dbReference type="EMBL" id="MDD9326972.1"/>
    </source>
</evidence>
<dbReference type="GO" id="GO:0000287">
    <property type="term" value="F:magnesium ion binding"/>
    <property type="evidence" value="ECO:0007669"/>
    <property type="project" value="TreeGrafter"/>
</dbReference>
<feature type="binding site" evidence="4">
    <location>
        <position position="118"/>
    </location>
    <ligand>
        <name>substrate</name>
    </ligand>
</feature>
<gene>
    <name evidence="7" type="ORF">ORY91_000346</name>
    <name evidence="8" type="ORF">V9W64_01100</name>
</gene>
<dbReference type="EMBL" id="JAPQFL010000001">
    <property type="protein sequence ID" value="MDD9326972.1"/>
    <property type="molecule type" value="Genomic_DNA"/>
</dbReference>
<feature type="binding site" evidence="5">
    <location>
        <position position="118"/>
    </location>
    <ligand>
        <name>Mg(2+)</name>
        <dbReference type="ChEBI" id="CHEBI:18420"/>
    </ligand>
</feature>
<keyword evidence="2 5" id="KW-0479">Metal-binding</keyword>
<evidence type="ECO:0000313" key="9">
    <source>
        <dbReference type="Proteomes" id="UP001149607"/>
    </source>
</evidence>
<dbReference type="InterPro" id="IPR011206">
    <property type="entry name" value="Citrate_lyase_beta/mcl1/mcl2"/>
</dbReference>
<evidence type="ECO:0000256" key="5">
    <source>
        <dbReference type="PIRSR" id="PIRSR015582-2"/>
    </source>
</evidence>
<dbReference type="Gene3D" id="3.20.20.60">
    <property type="entry name" value="Phosphoenolpyruvate-binding domains"/>
    <property type="match status" value="1"/>
</dbReference>
<dbReference type="Pfam" id="PF03328">
    <property type="entry name" value="HpcH_HpaI"/>
    <property type="match status" value="1"/>
</dbReference>
<evidence type="ECO:0000256" key="3">
    <source>
        <dbReference type="ARBA" id="ARBA00022842"/>
    </source>
</evidence>
<dbReference type="GO" id="GO:0016829">
    <property type="term" value="F:lyase activity"/>
    <property type="evidence" value="ECO:0007669"/>
    <property type="project" value="UniProtKB-KW"/>
</dbReference>
<dbReference type="PANTHER" id="PTHR32308">
    <property type="entry name" value="LYASE BETA SUBUNIT, PUTATIVE (AFU_ORTHOLOGUE AFUA_4G13030)-RELATED"/>
    <property type="match status" value="1"/>
</dbReference>
<dbReference type="InterPro" id="IPR015813">
    <property type="entry name" value="Pyrv/PenolPyrv_kinase-like_dom"/>
</dbReference>
<accession>A0A9X4E3Q2</accession>
<proteinExistence type="predicted"/>
<protein>
    <submittedName>
        <fullName evidence="7">Aldolase/citrate lyase family protein</fullName>
    </submittedName>
</protein>
<sequence>MMGKIQPVSYLFVPGMRTDRIAKALAAGADVVVVDWEDAVAEADKAAARTLLADYFAAGGAPVWLRINAAGSVHYAADVAALRTLPDIIGVLLPKTESAAQVEDLARACGRPVLAVLETAQGVRALGGIAGARGLYALSYGCLDLCHQLGIRTGSVAAADFFRRIGFDLLLHSQANGLAAPVATIFPDFRDEAGLADYAAYAADAGFGGMLCIHPNQLPTVHRAWQPDAAALAEAAQIVAQADAGGEAVFAVNGRMADKPLIEQSRRLLERAKRYGGAA</sequence>
<keyword evidence="9" id="KW-1185">Reference proteome</keyword>
<dbReference type="AlphaFoldDB" id="A0A9X4E3Q2"/>
<keyword evidence="3 5" id="KW-0460">Magnesium</keyword>
<feature type="domain" description="HpcH/HpaI aldolase/citrate lyase" evidence="6">
    <location>
        <begin position="10"/>
        <end position="215"/>
    </location>
</feature>
<evidence type="ECO:0000313" key="8">
    <source>
        <dbReference type="EMBL" id="WWY03379.1"/>
    </source>
</evidence>
<dbReference type="InterPro" id="IPR005000">
    <property type="entry name" value="Aldolase/citrate-lyase_domain"/>
</dbReference>
<dbReference type="Proteomes" id="UP001149607">
    <property type="component" value="Chromosome"/>
</dbReference>
<organism evidence="7">
    <name type="scientific">Neisseria leonii</name>
    <dbReference type="NCBI Taxonomy" id="2995413"/>
    <lineage>
        <taxon>Bacteria</taxon>
        <taxon>Pseudomonadati</taxon>
        <taxon>Pseudomonadota</taxon>
        <taxon>Betaproteobacteria</taxon>
        <taxon>Neisseriales</taxon>
        <taxon>Neisseriaceae</taxon>
        <taxon>Neisseria</taxon>
    </lineage>
</organism>
<feature type="binding site" evidence="4">
    <location>
        <position position="66"/>
    </location>
    <ligand>
        <name>substrate</name>
    </ligand>
</feature>
<dbReference type="PIRSF" id="PIRSF015582">
    <property type="entry name" value="Cit_lyase_B"/>
    <property type="match status" value="1"/>
</dbReference>
<evidence type="ECO:0000259" key="6">
    <source>
        <dbReference type="Pfam" id="PF03328"/>
    </source>
</evidence>
<dbReference type="RefSeq" id="WP_274584282.1">
    <property type="nucleotide sequence ID" value="NZ_CP146598.1"/>
</dbReference>
<name>A0A9X4E3Q2_9NEIS</name>
<dbReference type="EMBL" id="CP146598">
    <property type="protein sequence ID" value="WWY03379.1"/>
    <property type="molecule type" value="Genomic_DNA"/>
</dbReference>
<dbReference type="GO" id="GO:0006107">
    <property type="term" value="P:oxaloacetate metabolic process"/>
    <property type="evidence" value="ECO:0007669"/>
    <property type="project" value="TreeGrafter"/>
</dbReference>
<reference evidence="8" key="2">
    <citation type="submission" date="2024-02" db="EMBL/GenBank/DDBJ databases">
        <title>Neisseria leonii sp. nov.</title>
        <authorList>
            <person name="Boutroux M."/>
            <person name="Favre-Rochex S."/>
            <person name="Gorgette O."/>
            <person name="Touak G."/>
            <person name="Muhle E."/>
            <person name="Chesneau O."/>
            <person name="Clermont D."/>
            <person name="Rahi P."/>
        </authorList>
    </citation>
    <scope>NUCLEOTIDE SEQUENCE</scope>
    <source>
        <strain evidence="8">51.81</strain>
    </source>
</reference>
<comment type="cofactor">
    <cofactor evidence="1">
        <name>Mg(2+)</name>
        <dbReference type="ChEBI" id="CHEBI:18420"/>
    </cofactor>
</comment>
<dbReference type="PANTHER" id="PTHR32308:SF10">
    <property type="entry name" value="CITRATE LYASE SUBUNIT BETA"/>
    <property type="match status" value="1"/>
</dbReference>